<feature type="compositionally biased region" description="Low complexity" evidence="1">
    <location>
        <begin position="295"/>
        <end position="308"/>
    </location>
</feature>
<evidence type="ECO:0000256" key="1">
    <source>
        <dbReference type="SAM" id="MobiDB-lite"/>
    </source>
</evidence>
<proteinExistence type="predicted"/>
<evidence type="ECO:0000313" key="3">
    <source>
        <dbReference type="Proteomes" id="UP001270362"/>
    </source>
</evidence>
<accession>A0AAE0X7Z1</accession>
<dbReference type="EMBL" id="JAULSO010000002">
    <property type="protein sequence ID" value="KAK3687487.1"/>
    <property type="molecule type" value="Genomic_DNA"/>
</dbReference>
<evidence type="ECO:0000313" key="2">
    <source>
        <dbReference type="EMBL" id="KAK3687487.1"/>
    </source>
</evidence>
<keyword evidence="3" id="KW-1185">Reference proteome</keyword>
<protein>
    <submittedName>
        <fullName evidence="2">Uncharacterized protein</fullName>
    </submittedName>
</protein>
<feature type="compositionally biased region" description="Low complexity" evidence="1">
    <location>
        <begin position="349"/>
        <end position="360"/>
    </location>
</feature>
<dbReference type="AlphaFoldDB" id="A0AAE0X7Z1"/>
<comment type="caution">
    <text evidence="2">The sequence shown here is derived from an EMBL/GenBank/DDBJ whole genome shotgun (WGS) entry which is preliminary data.</text>
</comment>
<sequence length="974" mass="106590">MDCKKPFASLMEDDWASPVSRASSAASAARPQSPFPRNGLLWSGDGGSALATSSRSSPLDHHSKTAQPSSLSCVTRETSDEDCARHRFIVWAAVKRNSSSNMTPEDRLRCPLFNCPRQFQNHEAMLKHLAVCERLALGQYWCFNHSRVERFDDVKCKRCLGHPSKRRKMLSLAKNFFQSIGHKSKKGEHGDRFDIDNVSLLPPSYDSLGITPLNGNNPTELSSNEIMEIDSVEVTGIRTTRTTAASPFDAVIDPQTLHIPIMPLPILPELDSTVMSNQAFMQWQPTPIHTAPPYAAAAGPEASGGISPSPKPSLQVDTYGLQGRRHAPRPALPVVPRSKGLSPSSSVRSNASTDTNATTASNVSSLISPASNWSGVWSVSGVNTNLTSPVDDFLTDNAFSEATANLCPSFDPHDFFSELPADFPADPAISNPSEDLSADPLFYMEIPTSDHVPLDTNLMLGDSSNNMIALNRPEIEQTDICCFEVKTMIGSSWDALQEHLLSSIVKIQDVRNNPLADHLSSMSTKTIAMAGLRTLRTLLDGGQPSSASDTLCFIHLIYAFSLVVLQGHEQSWYTELAYIIWDPDIAQADMNNYLAATPASEMSRSSSLKGKSPQTTIGDAGVRYDDSLLVAARNFLDGLILDPELEGSLLLGHISTSPDVQTCELYAKHVQDTNPGASVHFGFSMTVKYVLDMLGGEFASTGNLVEKLNTIYPRVESGTISSVRRVEIEVLHAGKECMPSATYFGNFASRVKRLCDLIYEQHDREGTSRRGVYHGLGVSLIQSIIPEFDNSTGTFSSDLPEEHDALDEFFNKMADADSDDATNSPFANMKSAFDLVPTVITTPPEPSTTVSQTASPANPDQNGQQPARAEGSNRDRSTGQQAEVPYSRCDLCGYQPKGDPQWFKGSMSKHKKLQHSNDPPKIYKCPFEGCSSQYKNRPDNLRQHQIEKGHWVTGEESVAPRRPSKRKKVAAEDE</sequence>
<feature type="compositionally biased region" description="Low complexity" evidence="1">
    <location>
        <begin position="20"/>
        <end position="37"/>
    </location>
</feature>
<feature type="region of interest" description="Disordered" evidence="1">
    <location>
        <begin position="838"/>
        <end position="884"/>
    </location>
</feature>
<name>A0AAE0X7Z1_9PEZI</name>
<feature type="region of interest" description="Disordered" evidence="1">
    <location>
        <begin position="947"/>
        <end position="974"/>
    </location>
</feature>
<reference evidence="2" key="2">
    <citation type="submission" date="2023-06" db="EMBL/GenBank/DDBJ databases">
        <authorList>
            <consortium name="Lawrence Berkeley National Laboratory"/>
            <person name="Haridas S."/>
            <person name="Hensen N."/>
            <person name="Bonometti L."/>
            <person name="Westerberg I."/>
            <person name="Brannstrom I.O."/>
            <person name="Guillou S."/>
            <person name="Cros-Aarteil S."/>
            <person name="Calhoun S."/>
            <person name="Kuo A."/>
            <person name="Mondo S."/>
            <person name="Pangilinan J."/>
            <person name="Riley R."/>
            <person name="Labutti K."/>
            <person name="Andreopoulos B."/>
            <person name="Lipzen A."/>
            <person name="Chen C."/>
            <person name="Yanf M."/>
            <person name="Daum C."/>
            <person name="Ng V."/>
            <person name="Clum A."/>
            <person name="Steindorff A."/>
            <person name="Ohm R."/>
            <person name="Martin F."/>
            <person name="Silar P."/>
            <person name="Natvig D."/>
            <person name="Lalanne C."/>
            <person name="Gautier V."/>
            <person name="Ament-Velasquez S.L."/>
            <person name="Kruys A."/>
            <person name="Hutchinson M.I."/>
            <person name="Powell A.J."/>
            <person name="Barry K."/>
            <person name="Miller A.N."/>
            <person name="Grigoriev I.V."/>
            <person name="Debuchy R."/>
            <person name="Gladieux P."/>
            <person name="Thoren M.H."/>
            <person name="Johannesson H."/>
        </authorList>
    </citation>
    <scope>NUCLEOTIDE SEQUENCE</scope>
    <source>
        <strain evidence="2">CBS 314.62</strain>
    </source>
</reference>
<gene>
    <name evidence="2" type="ORF">B0T22DRAFT_439116</name>
</gene>
<dbReference type="Proteomes" id="UP001270362">
    <property type="component" value="Unassembled WGS sequence"/>
</dbReference>
<feature type="region of interest" description="Disordered" evidence="1">
    <location>
        <begin position="325"/>
        <end position="360"/>
    </location>
</feature>
<reference evidence="2" key="1">
    <citation type="journal article" date="2023" name="Mol. Phylogenet. Evol.">
        <title>Genome-scale phylogeny and comparative genomics of the fungal order Sordariales.</title>
        <authorList>
            <person name="Hensen N."/>
            <person name="Bonometti L."/>
            <person name="Westerberg I."/>
            <person name="Brannstrom I.O."/>
            <person name="Guillou S."/>
            <person name="Cros-Aarteil S."/>
            <person name="Calhoun S."/>
            <person name="Haridas S."/>
            <person name="Kuo A."/>
            <person name="Mondo S."/>
            <person name="Pangilinan J."/>
            <person name="Riley R."/>
            <person name="LaButti K."/>
            <person name="Andreopoulos B."/>
            <person name="Lipzen A."/>
            <person name="Chen C."/>
            <person name="Yan M."/>
            <person name="Daum C."/>
            <person name="Ng V."/>
            <person name="Clum A."/>
            <person name="Steindorff A."/>
            <person name="Ohm R.A."/>
            <person name="Martin F."/>
            <person name="Silar P."/>
            <person name="Natvig D.O."/>
            <person name="Lalanne C."/>
            <person name="Gautier V."/>
            <person name="Ament-Velasquez S.L."/>
            <person name="Kruys A."/>
            <person name="Hutchinson M.I."/>
            <person name="Powell A.J."/>
            <person name="Barry K."/>
            <person name="Miller A.N."/>
            <person name="Grigoriev I.V."/>
            <person name="Debuchy R."/>
            <person name="Gladieux P."/>
            <person name="Hiltunen Thoren M."/>
            <person name="Johannesson H."/>
        </authorList>
    </citation>
    <scope>NUCLEOTIDE SEQUENCE</scope>
    <source>
        <strain evidence="2">CBS 314.62</strain>
    </source>
</reference>
<feature type="compositionally biased region" description="Polar residues" evidence="1">
    <location>
        <begin position="847"/>
        <end position="865"/>
    </location>
</feature>
<organism evidence="2 3">
    <name type="scientific">Podospora appendiculata</name>
    <dbReference type="NCBI Taxonomy" id="314037"/>
    <lineage>
        <taxon>Eukaryota</taxon>
        <taxon>Fungi</taxon>
        <taxon>Dikarya</taxon>
        <taxon>Ascomycota</taxon>
        <taxon>Pezizomycotina</taxon>
        <taxon>Sordariomycetes</taxon>
        <taxon>Sordariomycetidae</taxon>
        <taxon>Sordariales</taxon>
        <taxon>Podosporaceae</taxon>
        <taxon>Podospora</taxon>
    </lineage>
</organism>
<feature type="region of interest" description="Disordered" evidence="1">
    <location>
        <begin position="295"/>
        <end position="314"/>
    </location>
</feature>
<feature type="region of interest" description="Disordered" evidence="1">
    <location>
        <begin position="20"/>
        <end position="71"/>
    </location>
</feature>